<name>A0A449AZW8_9BACT</name>
<reference evidence="5 6" key="1">
    <citation type="submission" date="2019-01" db="EMBL/GenBank/DDBJ databases">
        <authorList>
            <consortium name="Pathogen Informatics"/>
        </authorList>
    </citation>
    <scope>NUCLEOTIDE SEQUENCE [LARGE SCALE GENOMIC DNA]</scope>
    <source>
        <strain evidence="5 6">NCTC10186</strain>
        <plasmid evidence="6">2</plasmid>
    </source>
</reference>
<feature type="domain" description="Extracellular matrix-binding protein ebh GA module" evidence="4">
    <location>
        <begin position="2039"/>
        <end position="2109"/>
    </location>
</feature>
<evidence type="ECO:0000256" key="2">
    <source>
        <dbReference type="SAM" id="MobiDB-lite"/>
    </source>
</evidence>
<feature type="transmembrane region" description="Helical" evidence="3">
    <location>
        <begin position="7"/>
        <end position="25"/>
    </location>
</feature>
<feature type="compositionally biased region" description="Polar residues" evidence="2">
    <location>
        <begin position="2133"/>
        <end position="2148"/>
    </location>
</feature>
<dbReference type="Pfam" id="PF01468">
    <property type="entry name" value="GA"/>
    <property type="match status" value="8"/>
</dbReference>
<keyword evidence="6" id="KW-1185">Reference proteome</keyword>
<organism evidence="5 6">
    <name type="scientific">Mycoplasmopsis gallopavonis</name>
    <dbReference type="NCBI Taxonomy" id="76629"/>
    <lineage>
        <taxon>Bacteria</taxon>
        <taxon>Bacillati</taxon>
        <taxon>Mycoplasmatota</taxon>
        <taxon>Mycoplasmoidales</taxon>
        <taxon>Metamycoplasmataceae</taxon>
        <taxon>Mycoplasmopsis</taxon>
    </lineage>
</organism>
<protein>
    <submittedName>
        <fullName evidence="5">ECM-binding protein homolog</fullName>
    </submittedName>
</protein>
<feature type="domain" description="Extracellular matrix-binding protein ebh GA module" evidence="4">
    <location>
        <begin position="2213"/>
        <end position="2272"/>
    </location>
</feature>
<dbReference type="InterPro" id="IPR020840">
    <property type="entry name" value="Extracell_matrix-bd_GA"/>
</dbReference>
<feature type="coiled-coil region" evidence="1">
    <location>
        <begin position="1012"/>
        <end position="1060"/>
    </location>
</feature>
<keyword evidence="3" id="KW-1133">Transmembrane helix</keyword>
<feature type="coiled-coil region" evidence="1">
    <location>
        <begin position="2042"/>
        <end position="2069"/>
    </location>
</feature>
<dbReference type="RefSeq" id="WP_129724673.1">
    <property type="nucleotide sequence ID" value="NZ_LR215032.1"/>
</dbReference>
<feature type="region of interest" description="Disordered" evidence="2">
    <location>
        <begin position="2133"/>
        <end position="2166"/>
    </location>
</feature>
<feature type="compositionally biased region" description="Polar residues" evidence="2">
    <location>
        <begin position="2481"/>
        <end position="2491"/>
    </location>
</feature>
<dbReference type="SUPFAM" id="SSF46997">
    <property type="entry name" value="Bacterial immunoglobulin/albumin-binding domains"/>
    <property type="match status" value="2"/>
</dbReference>
<feature type="coiled-coil region" evidence="1">
    <location>
        <begin position="2426"/>
        <end position="2453"/>
    </location>
</feature>
<feature type="coiled-coil region" evidence="1">
    <location>
        <begin position="1818"/>
        <end position="1872"/>
    </location>
</feature>
<accession>A0A449AZW8</accession>
<keyword evidence="3" id="KW-0472">Membrane</keyword>
<feature type="coiled-coil region" evidence="1">
    <location>
        <begin position="1124"/>
        <end position="1155"/>
    </location>
</feature>
<dbReference type="SMART" id="SM00844">
    <property type="entry name" value="GA"/>
    <property type="match status" value="6"/>
</dbReference>
<proteinExistence type="predicted"/>
<sequence length="2918" mass="331339">MKKRNKLIFGIMGLIPISILQMSVLNVQGNTREGDTIYNQFNNYIIDNKWSSANYLSFTEEWNQGSKSGWSNNPQNGAYLVSTTTPFRNIDSRSYDQRTNVEWWNEAASNGNWWSGDGFDKNKGIKRFRIAFHKSQYNVNESNYSGGIFLSNDMVLTGTLRFIFFDLDVNNTALISPKHSQTITLTIDETANPEDRWTLNPYMDKSNYLASNPKKIEETQIPLSHFEYKQAYNLDETGRGNLATAIIHGTPQKDNSNLGLKKLTNVFSEVKNNLGFYLSFHVDAPNGKNNGAIIEFDVKPNDRTKGSGQGPMEKAGKSFVGAGVSIEHYWLSTRYWGNVGFYTSANRKQTYIKKFTTKENIANNTYTNGEKLPQTTLTIEKDHQQIWEIDKRLQTGNESSFNTKNIVNDDVQITEDEKPRTVLRIAFKNPEDPKKWKIASNIPHIESESSLDGFWEFTPVVYDLTDRYKLTKEIQKHTNLTKSQRDFLLTTYLDSILGSEKTDFTENAEAELQKAIDYISLTANRQSIIEQRYKKWNDYKTNEDKDSTDFTNKEDYLFSSIEDKNKFDESLSELGKYGNIKSESNPTGHNKENTNEIPLIYLSSGLPSGITMPTNSVSFESFTPKFLNLSSKLSGRTFLKEQKDKLNNIDIISAHSNNLEKTQALFMEKVHEMSSKNPPSQNDANANAITDFVGNVQDLSNKFNSLKKINEIAGQINSTNPIYSYSDQAYKTQFVTNKGNSSSIVQGVSNGTSTIFDNFINFNAALDTTGNNPNGLANIQKNLKTALENLNGNKTEAIKEINGFKNLNQPENSALITKINALPANFVFDNSENLTNNSTSNNQKINEIMSEAWTTASTNFKNQIENTANLTTKQKDHFKSLVNDDKKYTTNLLYFDDRNLAFTNTPFSNISSLAEKTKALKDYYDNLEDSFKNLTDEKYVYADDAKKNEYQKRLFQVKEALGLPLTEEEKKNSNYEAFPEDSYYDPAKIEELKTQFDTAKNTLDGINFDKVIDGLANLSDDLKNQIKKEKESLNGNHQAINDLREKAVKLDEKVGKLINSLKDAINNKQQDSYTDYSNASNETKTPFDNKVTEIKNMFETNSDGSLNWKLKGVDPQPTSFTNLVKNVTDNVETKKTELKNTIDQLDGEEIKAEQTRINAISAKYDYSNQKNRTLPSEASSDANKTHFTYTTNPSPLKDATVEIVSFKDVNDDQGTLTVVYKVKSTKFPNISTVIEKQGDSAVNGFLTKAEREFDLKKAEVQNNINQKFNEEKITEEQKNALLDELNKITYPAKTKEDLVKVDDKLNNLVAANDAIDKLKNITTKQKEQLKSEIATNNDVEVVKQIVKDAQSLDNSIGELEKELANAKTKQKDSIYTQDTAEHKKAVDDAINDARTKLAEILNDTLTKDNLATNKDKIDKEATDTSKGSLQKLKDALDNLDGNREDLRNKIKNFKYLKENDLMSLNYQINQLPKENITNEKIKEILSNALTRSKENVKLEVGKLDLLTQNEKNSFYQAITDATLNAKENGIDPKEDQNGTIEKYDKNLDAILQSANDAQMTKRKAIAKIYGDEELKIPASLLNLNTNQKMYLKELIKSNPVSQTQIKSQEAQDINDAMGIYKDLFVNSDNEKPTNISPLTKADYLDSSKAVKDLFDNQLAQRDQVVALDGPLKTLDDLVVYKKNDQGQIETDAQGNKVIDLSQGLIGNLLQARKNLDGDERIALRKQEIKDKTITDPNTGQKQFSSLTDDQIQLIQDKLAGDELDRLSKVNDFDAHVTKLNDEMEKILKYIEAKNGNEAKNIKPFTTDLMYAGSNAAKRKAYDDALKKAEEFINKLNQNPKPNDLDLLSYAELEKINEEISNAINALDGKENMDRLQKAEIANINNYSNLNDAQKEMLISKVLLTRMPEEIEGTKASDGVTITKDGIRQIGEKLNTSMGELNKLTQDEKGENPNTQNTRETTDYIDSDNETFETVNDQGVKEQSKVGRRDNYDLYIQEANNLYQPHDLIDPATGEAQRVNTREKSGEIDSKVIDKFVSKLKEAREALNGNERFQQAKDRLEKALNNKGDASLPNGLNYENLNQAQRDYFKEEVNKAKTIADLDKIEIKATALDDSMKRMKQAIHDAENEHTITVVNPDGTTSTVTQPGVEQTPKYTEASPKTKNPYDQTKQTMKDLLDNLPNKETVTKEDGTEEVVDKDLVLDPAKVDSLVTQFLEDKANLDGDGAFALEKERWIEIVKNDPNLNLAQKHNLINEIEKTKTKTELQKITDQIDPLSQAMKNLREIQNEANNVLDKPIYKNSSQDRKDALNSEVPNNLGAIQNNNKLIDDVATHFIPEYDVKNTSINANLDEVNALITKTREAIDNLNGDQELQKAKDKAIELINGNNLSEGTTDLDSYNKLNDAQKEYLINKIKEATLIDNDNGQSVNEILKEAKDLNDQMKNLDEYLTNVVREGQNVDPKTKNNYKDASQNLKDNFDHSYSDSNQVLDKTQGANLDKTQVEQLLKNVKKDYESLDGDKRRKDALDKLQKLVDNDPSFKETDIYKDGEADKKEIYDTAIDNGNLVLENKDQKSIDEILDGIKQIEKAIDSLKDNKQKLIDIIKNLPNLSDQEKDKYIKEIEDSTSYEQRQEIINRAIDNNDAKQKLIDYINSLPNLDPKDKEALINRVINADGENKAELEKIKQDATDADLLVEKLLNDAKTNHKLTNQELEEILNKLAETGINNPNYSHLVDEMKQFNDLRDALKAYRDDQVDSNTYLNNKTKLEELINKDYPYTYNQDNVSDAWNHLVDDLLKLKQEAKRELNLVEELLINDKESFNNQIRQGDIYHEIAQELDKINYFELINKKPEELTRKELATLRELEQKDASNVIYSAIKKQIANHRPFETLSWPWWVVLGILTFGIIWLFFAAFNKRKKSSK</sequence>
<evidence type="ECO:0000256" key="1">
    <source>
        <dbReference type="SAM" id="Coils"/>
    </source>
</evidence>
<feature type="transmembrane region" description="Helical" evidence="3">
    <location>
        <begin position="2889"/>
        <end position="2910"/>
    </location>
</feature>
<keyword evidence="5" id="KW-0614">Plasmid</keyword>
<feature type="coiled-coil region" evidence="1">
    <location>
        <begin position="1429"/>
        <end position="1456"/>
    </location>
</feature>
<dbReference type="InterPro" id="IPR009063">
    <property type="entry name" value="Ig/albumin-bd_sf"/>
</dbReference>
<feature type="domain" description="Extracellular matrix-binding protein ebh GA module" evidence="4">
    <location>
        <begin position="2632"/>
        <end position="2686"/>
    </location>
</feature>
<evidence type="ECO:0000259" key="4">
    <source>
        <dbReference type="SMART" id="SM00844"/>
    </source>
</evidence>
<dbReference type="KEGG" id="mgal:NCTC10186_00523"/>
<feature type="coiled-coil region" evidence="1">
    <location>
        <begin position="2789"/>
        <end position="2816"/>
    </location>
</feature>
<gene>
    <name evidence="5" type="primary">ebh_4</name>
    <name evidence="5" type="ORF">NCTC10186_00523</name>
</gene>
<dbReference type="Gene3D" id="1.20.120.1850">
    <property type="entry name" value="Ebh helix bundles repeating unit (S and A modules)"/>
    <property type="match status" value="7"/>
</dbReference>
<evidence type="ECO:0000313" key="5">
    <source>
        <dbReference type="EMBL" id="VEU73034.1"/>
    </source>
</evidence>
<dbReference type="InterPro" id="IPR002988">
    <property type="entry name" value="GA_module"/>
</dbReference>
<dbReference type="EMBL" id="LR215032">
    <property type="protein sequence ID" value="VEU73034.1"/>
    <property type="molecule type" value="Genomic_DNA"/>
</dbReference>
<keyword evidence="1" id="KW-0175">Coiled coil</keyword>
<feature type="domain" description="Extracellular matrix-binding protein ebh GA module" evidence="4">
    <location>
        <begin position="1859"/>
        <end position="1918"/>
    </location>
</feature>
<dbReference type="Gene3D" id="1.20.5.420">
    <property type="entry name" value="Immunoglobulin FC, subunit C"/>
    <property type="match status" value="3"/>
</dbReference>
<dbReference type="Pfam" id="PF07554">
    <property type="entry name" value="FIVAR"/>
    <property type="match status" value="3"/>
</dbReference>
<evidence type="ECO:0000313" key="6">
    <source>
        <dbReference type="Proteomes" id="UP000289862"/>
    </source>
</evidence>
<evidence type="ECO:0000256" key="3">
    <source>
        <dbReference type="SAM" id="Phobius"/>
    </source>
</evidence>
<feature type="coiled-coil region" evidence="1">
    <location>
        <begin position="1301"/>
        <end position="1369"/>
    </location>
</feature>
<feature type="region of interest" description="Disordered" evidence="2">
    <location>
        <begin position="2455"/>
        <end position="2491"/>
    </location>
</feature>
<feature type="coiled-coil region" evidence="1">
    <location>
        <begin position="776"/>
        <end position="807"/>
    </location>
</feature>
<feature type="domain" description="Extracellular matrix-binding protein ebh GA module" evidence="4">
    <location>
        <begin position="1301"/>
        <end position="1350"/>
    </location>
</feature>
<geneLocation type="plasmid" evidence="5 6">
    <name>2</name>
</geneLocation>
<feature type="domain" description="Extracellular matrix-binding protein ebh GA module" evidence="4">
    <location>
        <begin position="2358"/>
        <end position="2434"/>
    </location>
</feature>
<feature type="coiled-coil region" evidence="1">
    <location>
        <begin position="2573"/>
        <end position="2600"/>
    </location>
</feature>
<keyword evidence="3" id="KW-0812">Transmembrane</keyword>
<feature type="coiled-coil region" evidence="1">
    <location>
        <begin position="2101"/>
        <end position="2128"/>
    </location>
</feature>
<feature type="coiled-coil region" evidence="1">
    <location>
        <begin position="2678"/>
        <end position="2720"/>
    </location>
</feature>
<dbReference type="Proteomes" id="UP000289862">
    <property type="component" value="Plasmid 2"/>
</dbReference>